<evidence type="ECO:0000256" key="1">
    <source>
        <dbReference type="ARBA" id="ARBA00023015"/>
    </source>
</evidence>
<dbReference type="OrthoDB" id="3210131at2"/>
<dbReference type="PANTHER" id="PTHR44846">
    <property type="entry name" value="MANNOSYL-D-GLYCERATE TRANSPORT/METABOLISM SYSTEM REPRESSOR MNGR-RELATED"/>
    <property type="match status" value="1"/>
</dbReference>
<dbReference type="InterPro" id="IPR000524">
    <property type="entry name" value="Tscrpt_reg_HTH_GntR"/>
</dbReference>
<dbReference type="SMART" id="SM00866">
    <property type="entry name" value="UTRA"/>
    <property type="match status" value="1"/>
</dbReference>
<evidence type="ECO:0000313" key="6">
    <source>
        <dbReference type="Proteomes" id="UP000033566"/>
    </source>
</evidence>
<keyword evidence="2" id="KW-0238">DNA-binding</keyword>
<dbReference type="SUPFAM" id="SSF46785">
    <property type="entry name" value="Winged helix' DNA-binding domain"/>
    <property type="match status" value="1"/>
</dbReference>
<evidence type="ECO:0000259" key="4">
    <source>
        <dbReference type="PROSITE" id="PS50949"/>
    </source>
</evidence>
<dbReference type="KEGG" id="ccj:UL81_08610"/>
<keyword evidence="3" id="KW-0804">Transcription</keyword>
<dbReference type="CDD" id="cd07377">
    <property type="entry name" value="WHTH_GntR"/>
    <property type="match status" value="1"/>
</dbReference>
<protein>
    <submittedName>
        <fullName evidence="5">Transcriptional regulator</fullName>
    </submittedName>
</protein>
<dbReference type="SMART" id="SM00345">
    <property type="entry name" value="HTH_GNTR"/>
    <property type="match status" value="1"/>
</dbReference>
<dbReference type="InterPro" id="IPR028978">
    <property type="entry name" value="Chorismate_lyase_/UTRA_dom_sf"/>
</dbReference>
<dbReference type="PANTHER" id="PTHR44846:SF17">
    <property type="entry name" value="GNTR-FAMILY TRANSCRIPTIONAL REGULATOR"/>
    <property type="match status" value="1"/>
</dbReference>
<proteinExistence type="predicted"/>
<evidence type="ECO:0000313" key="5">
    <source>
        <dbReference type="EMBL" id="AKE39672.1"/>
    </source>
</evidence>
<dbReference type="InterPro" id="IPR011663">
    <property type="entry name" value="UTRA"/>
</dbReference>
<dbReference type="InterPro" id="IPR036390">
    <property type="entry name" value="WH_DNA-bd_sf"/>
</dbReference>
<accession>A0A0F6QWY0</accession>
<dbReference type="PATRIC" id="fig|161896.4.peg.1685"/>
<dbReference type="Gene3D" id="3.40.1410.10">
    <property type="entry name" value="Chorismate lyase-like"/>
    <property type="match status" value="1"/>
</dbReference>
<dbReference type="PRINTS" id="PR00035">
    <property type="entry name" value="HTHGNTR"/>
</dbReference>
<dbReference type="GO" id="GO:0003700">
    <property type="term" value="F:DNA-binding transcription factor activity"/>
    <property type="evidence" value="ECO:0007669"/>
    <property type="project" value="InterPro"/>
</dbReference>
<dbReference type="InterPro" id="IPR050679">
    <property type="entry name" value="Bact_HTH_transcr_reg"/>
</dbReference>
<evidence type="ECO:0000256" key="2">
    <source>
        <dbReference type="ARBA" id="ARBA00023125"/>
    </source>
</evidence>
<dbReference type="HOGENOM" id="CLU_063236_2_2_11"/>
<dbReference type="GO" id="GO:0003677">
    <property type="term" value="F:DNA binding"/>
    <property type="evidence" value="ECO:0007669"/>
    <property type="project" value="UniProtKB-KW"/>
</dbReference>
<dbReference type="RefSeq" id="WP_046453486.1">
    <property type="nucleotide sequence ID" value="NZ_CP011311.1"/>
</dbReference>
<dbReference type="SUPFAM" id="SSF64288">
    <property type="entry name" value="Chorismate lyase-like"/>
    <property type="match status" value="1"/>
</dbReference>
<sequence>MAARVTQQHAKIARYLRELISSGALSPGDLLPSEAELCERFDSSRGPVRQAMATLRTEGAISSGRGRRSVVLGNYNAESFEATYCVTEWLRAQGVKPGQQTLWLARRPAPANAARSLRLEEGEPLIFVHRIRYANGAPVMIERQYFPLSVGRKLLDFDADNGSIHAFLHDNGVDIDNVHRTLSLEMAAPEDADALEVQTGTPLMALNLDISNQAGLPVEYAEYLYRPDRLQLSMTTVRGGNSPLEVLLLKNED</sequence>
<keyword evidence="6" id="KW-1185">Reference proteome</keyword>
<dbReference type="PROSITE" id="PS50949">
    <property type="entry name" value="HTH_GNTR"/>
    <property type="match status" value="1"/>
</dbReference>
<evidence type="ECO:0000256" key="3">
    <source>
        <dbReference type="ARBA" id="ARBA00023163"/>
    </source>
</evidence>
<dbReference type="AlphaFoldDB" id="A0A0F6QWY0"/>
<feature type="domain" description="HTH gntR-type" evidence="4">
    <location>
        <begin position="6"/>
        <end position="74"/>
    </location>
</feature>
<organism evidence="5 6">
    <name type="scientific">Corynebacterium camporealensis</name>
    <dbReference type="NCBI Taxonomy" id="161896"/>
    <lineage>
        <taxon>Bacteria</taxon>
        <taxon>Bacillati</taxon>
        <taxon>Actinomycetota</taxon>
        <taxon>Actinomycetes</taxon>
        <taxon>Mycobacteriales</taxon>
        <taxon>Corynebacteriaceae</taxon>
        <taxon>Corynebacterium</taxon>
    </lineage>
</organism>
<dbReference type="InterPro" id="IPR036388">
    <property type="entry name" value="WH-like_DNA-bd_sf"/>
</dbReference>
<reference evidence="5 6" key="1">
    <citation type="journal article" date="2015" name="Genome Announc.">
        <title>Complete Genome Sequence of Corynebacterium camporealensis DSM 44610, Isolated from the Milk of a Manchega Sheep with Subclinical Mastitis.</title>
        <authorList>
            <person name="Ruckert C."/>
            <person name="Albersmeier A."/>
            <person name="Winkler A."/>
            <person name="Tauch A."/>
        </authorList>
    </citation>
    <scope>NUCLEOTIDE SEQUENCE [LARGE SCALE GENOMIC DNA]</scope>
    <source>
        <strain evidence="5 6">DSM 44610</strain>
    </source>
</reference>
<dbReference type="EMBL" id="CP011311">
    <property type="protein sequence ID" value="AKE39672.1"/>
    <property type="molecule type" value="Genomic_DNA"/>
</dbReference>
<name>A0A0F6QWY0_9CORY</name>
<dbReference type="Proteomes" id="UP000033566">
    <property type="component" value="Chromosome"/>
</dbReference>
<keyword evidence="1" id="KW-0805">Transcription regulation</keyword>
<dbReference type="Gene3D" id="1.10.10.10">
    <property type="entry name" value="Winged helix-like DNA-binding domain superfamily/Winged helix DNA-binding domain"/>
    <property type="match status" value="1"/>
</dbReference>
<dbReference type="Pfam" id="PF00392">
    <property type="entry name" value="GntR"/>
    <property type="match status" value="1"/>
</dbReference>
<dbReference type="Pfam" id="PF07702">
    <property type="entry name" value="UTRA"/>
    <property type="match status" value="1"/>
</dbReference>
<dbReference type="GO" id="GO:0045892">
    <property type="term" value="P:negative regulation of DNA-templated transcription"/>
    <property type="evidence" value="ECO:0007669"/>
    <property type="project" value="TreeGrafter"/>
</dbReference>
<gene>
    <name evidence="5" type="ORF">UL81_08610</name>
</gene>